<feature type="domain" description="Peptidase M24 C-terminal" evidence="6">
    <location>
        <begin position="536"/>
        <end position="596"/>
    </location>
</feature>
<protein>
    <submittedName>
        <fullName evidence="7">M24 family peptidase</fullName>
        <ecNumber evidence="7">3.4.13.9</ecNumber>
    </submittedName>
</protein>
<dbReference type="InterPro" id="IPR000994">
    <property type="entry name" value="Pept_M24"/>
</dbReference>
<evidence type="ECO:0000313" key="7">
    <source>
        <dbReference type="EMBL" id="CEQ03258.1"/>
    </source>
</evidence>
<dbReference type="GO" id="GO:0046872">
    <property type="term" value="F:metal ion binding"/>
    <property type="evidence" value="ECO:0007669"/>
    <property type="project" value="UniProtKB-KW"/>
</dbReference>
<evidence type="ECO:0000313" key="8">
    <source>
        <dbReference type="Proteomes" id="UP000049127"/>
    </source>
</evidence>
<dbReference type="InterPro" id="IPR000587">
    <property type="entry name" value="Creatinase_N"/>
</dbReference>
<dbReference type="InterPro" id="IPR029149">
    <property type="entry name" value="Creatin/AminoP/Spt16_N"/>
</dbReference>
<dbReference type="SUPFAM" id="SSF53092">
    <property type="entry name" value="Creatinase/prolidase N-terminal domain"/>
    <property type="match status" value="2"/>
</dbReference>
<dbReference type="FunFam" id="3.40.350.10:FF:000003">
    <property type="entry name" value="Xaa-pro aminopeptidase P"/>
    <property type="match status" value="1"/>
</dbReference>
<evidence type="ECO:0000256" key="2">
    <source>
        <dbReference type="ARBA" id="ARBA00022723"/>
    </source>
</evidence>
<evidence type="ECO:0000259" key="4">
    <source>
        <dbReference type="Pfam" id="PF00557"/>
    </source>
</evidence>
<dbReference type="EC" id="3.4.13.9" evidence="7"/>
<dbReference type="GO" id="GO:0102009">
    <property type="term" value="F:proline dipeptidase activity"/>
    <property type="evidence" value="ECO:0007669"/>
    <property type="project" value="UniProtKB-EC"/>
</dbReference>
<evidence type="ECO:0000256" key="1">
    <source>
        <dbReference type="ARBA" id="ARBA00008766"/>
    </source>
</evidence>
<dbReference type="Pfam" id="PF00557">
    <property type="entry name" value="Peptidase_M24"/>
    <property type="match status" value="1"/>
</dbReference>
<dbReference type="InterPro" id="IPR032416">
    <property type="entry name" value="Peptidase_M24_C"/>
</dbReference>
<dbReference type="PANTHER" id="PTHR43763">
    <property type="entry name" value="XAA-PRO AMINOPEPTIDASE 1"/>
    <property type="match status" value="1"/>
</dbReference>
<dbReference type="InterPro" id="IPR050422">
    <property type="entry name" value="X-Pro_aminopeptidase_P"/>
</dbReference>
<feature type="domain" description="Creatinase N-terminal" evidence="5">
    <location>
        <begin position="5"/>
        <end position="132"/>
    </location>
</feature>
<dbReference type="InterPro" id="IPR036005">
    <property type="entry name" value="Creatinase/aminopeptidase-like"/>
</dbReference>
<dbReference type="RefSeq" id="WP_055341659.1">
    <property type="nucleotide sequence ID" value="NZ_CDNI01000003.1"/>
</dbReference>
<dbReference type="AlphaFoldDB" id="A0A0C7G6B0"/>
<comment type="similarity">
    <text evidence="1">Belongs to the peptidase M24B family.</text>
</comment>
<name>A0A0C7G6B0_PARSO</name>
<evidence type="ECO:0000259" key="5">
    <source>
        <dbReference type="Pfam" id="PF01321"/>
    </source>
</evidence>
<dbReference type="Pfam" id="PF01321">
    <property type="entry name" value="Creatinase_N"/>
    <property type="match status" value="1"/>
</dbReference>
<dbReference type="Gene3D" id="3.40.350.10">
    <property type="entry name" value="Creatinase/prolidase N-terminal domain"/>
    <property type="match status" value="2"/>
</dbReference>
<keyword evidence="7" id="KW-0224">Dipeptidase</keyword>
<dbReference type="Proteomes" id="UP000049127">
    <property type="component" value="Unassembled WGS sequence"/>
</dbReference>
<keyword evidence="2" id="KW-0479">Metal-binding</keyword>
<feature type="domain" description="Peptidase M24" evidence="4">
    <location>
        <begin position="308"/>
        <end position="527"/>
    </location>
</feature>
<keyword evidence="3 7" id="KW-0378">Hydrolase</keyword>
<sequence length="596" mass="68158">MIKERLAKLREYMSEKNIDAYIIPSSDNHQSEYVGDHFKCREFISGFTGSAGTVVVTMEEAGLWTDGRYFIQAEKELEGSTIKLFKMGEEGVPTTEEYLYESLKDGKTLGFDGRVICAKEGTNLEKKLAKKNIKIVYDYDLVGMIWNDRPALSTAKAFLLDVKYAGETFSSKLNRVRESMKEKNANVHVITTLDDIAWLFNIRGGDVKFNPVVLSYALITLDKVYLFVDKSKLNEEILNELSKENVEIKPYNDIYEFIKTLDKNDKILLDSTKINYAILNNIPSEVEKVDEFNPTMFMKAQKNPIELENIRNSHVKDGVAFTKFMYWLKNNVGKIEISELSASKKLEDLRREQEGFIEPSFGTIAGYRDHAAMMHYSATKESDAKLEASDLFLIDSGGQYFDGTTDITRTIALGKINDELKKHFTAVARGMINLSMAKFLYGVRGYNLDILARRPMWNMGIDYKCGTGHGIGFLLNVHEAPNGFRWRIIPDRFDSAVLEEGMVTTNEPGIYVEGSHGIRTENELVVRKAEKNEYGQFMEFEVVTLAPIDLDAIDKEEMNKEEKAYLNWYHELVYNKVSPFLTEDEKAWLKEYTKAI</sequence>
<evidence type="ECO:0000256" key="3">
    <source>
        <dbReference type="ARBA" id="ARBA00022801"/>
    </source>
</evidence>
<dbReference type="EMBL" id="CEKZ01000003">
    <property type="protein sequence ID" value="CEQ03258.1"/>
    <property type="molecule type" value="Genomic_DNA"/>
</dbReference>
<reference evidence="8" key="1">
    <citation type="submission" date="2015-01" db="EMBL/GenBank/DDBJ databases">
        <authorList>
            <person name="Aslett M.A."/>
            <person name="De Silva N."/>
        </authorList>
    </citation>
    <scope>NUCLEOTIDE SEQUENCE [LARGE SCALE GENOMIC DNA]</scope>
    <source>
        <strain evidence="8">R28058</strain>
    </source>
</reference>
<proteinExistence type="inferred from homology"/>
<dbReference type="Pfam" id="PF16188">
    <property type="entry name" value="Peptidase_M24_C"/>
    <property type="match status" value="1"/>
</dbReference>
<dbReference type="Pfam" id="PF16189">
    <property type="entry name" value="Creatinase_N_2"/>
    <property type="match status" value="1"/>
</dbReference>
<dbReference type="Gene3D" id="3.90.230.10">
    <property type="entry name" value="Creatinase/methionine aminopeptidase superfamily"/>
    <property type="match status" value="1"/>
</dbReference>
<evidence type="ECO:0000259" key="6">
    <source>
        <dbReference type="Pfam" id="PF16188"/>
    </source>
</evidence>
<accession>A0A0C7G6B0</accession>
<dbReference type="SUPFAM" id="SSF55920">
    <property type="entry name" value="Creatinase/aminopeptidase"/>
    <property type="match status" value="1"/>
</dbReference>
<dbReference type="FunFam" id="3.90.230.10:FF:000009">
    <property type="entry name" value="xaa-Pro aminopeptidase 2"/>
    <property type="match status" value="1"/>
</dbReference>
<dbReference type="InterPro" id="IPR033740">
    <property type="entry name" value="Pept_M24B"/>
</dbReference>
<dbReference type="GO" id="GO:0070006">
    <property type="term" value="F:metalloaminopeptidase activity"/>
    <property type="evidence" value="ECO:0007669"/>
    <property type="project" value="InterPro"/>
</dbReference>
<dbReference type="CDD" id="cd01085">
    <property type="entry name" value="APP"/>
    <property type="match status" value="1"/>
</dbReference>
<dbReference type="PANTHER" id="PTHR43763:SF6">
    <property type="entry name" value="XAA-PRO AMINOPEPTIDASE 1"/>
    <property type="match status" value="1"/>
</dbReference>
<gene>
    <name evidence="7" type="primary">pepQ_1</name>
    <name evidence="7" type="ORF">R28058_09911</name>
</gene>
<keyword evidence="7" id="KW-0645">Protease</keyword>
<dbReference type="OrthoDB" id="9806388at2"/>
<dbReference type="GO" id="GO:0005737">
    <property type="term" value="C:cytoplasm"/>
    <property type="evidence" value="ECO:0007669"/>
    <property type="project" value="UniProtKB-ARBA"/>
</dbReference>
<organism evidence="7 8">
    <name type="scientific">Paraclostridium sordellii</name>
    <name type="common">Clostridium sordellii</name>
    <dbReference type="NCBI Taxonomy" id="1505"/>
    <lineage>
        <taxon>Bacteria</taxon>
        <taxon>Bacillati</taxon>
        <taxon>Bacillota</taxon>
        <taxon>Clostridia</taxon>
        <taxon>Peptostreptococcales</taxon>
        <taxon>Peptostreptococcaceae</taxon>
        <taxon>Paraclostridium</taxon>
    </lineage>
</organism>